<keyword evidence="13" id="KW-0175">Coiled coil</keyword>
<name>J6EY52_TRIAS</name>
<dbReference type="EMBL" id="ALBS01000229">
    <property type="protein sequence ID" value="EJT47772.1"/>
    <property type="molecule type" value="Genomic_DNA"/>
</dbReference>
<evidence type="ECO:0000256" key="9">
    <source>
        <dbReference type="ARBA" id="ARBA00023212"/>
    </source>
</evidence>
<evidence type="ECO:0000256" key="5">
    <source>
        <dbReference type="ARBA" id="ARBA00016329"/>
    </source>
</evidence>
<evidence type="ECO:0000256" key="3">
    <source>
        <dbReference type="ARBA" id="ARBA00004629"/>
    </source>
</evidence>
<evidence type="ECO:0000256" key="7">
    <source>
        <dbReference type="ARBA" id="ARBA00022490"/>
    </source>
</evidence>
<evidence type="ECO:0000256" key="13">
    <source>
        <dbReference type="SAM" id="Coils"/>
    </source>
</evidence>
<evidence type="ECO:0000256" key="1">
    <source>
        <dbReference type="ARBA" id="ARBA00004123"/>
    </source>
</evidence>
<evidence type="ECO:0000256" key="2">
    <source>
        <dbReference type="ARBA" id="ARBA00004186"/>
    </source>
</evidence>
<dbReference type="InterPro" id="IPR013251">
    <property type="entry name" value="DASH_Spc19"/>
</dbReference>
<reference evidence="14 15" key="1">
    <citation type="journal article" date="2012" name="Eukaryot. Cell">
        <title>Draft genome sequence of CBS 2479, the standard type strain of Trichosporon asahii.</title>
        <authorList>
            <person name="Yang R.Y."/>
            <person name="Li H.T."/>
            <person name="Zhu H."/>
            <person name="Zhou G.P."/>
            <person name="Wang M."/>
            <person name="Wang L."/>
        </authorList>
    </citation>
    <scope>NUCLEOTIDE SEQUENCE [LARGE SCALE GENOMIC DNA]</scope>
    <source>
        <strain evidence="15">ATCC 90039 / CBS 2479 / JCM 2466 / KCTC 7840 / NCYC 2677 / UAMH 7654</strain>
    </source>
</reference>
<evidence type="ECO:0000256" key="6">
    <source>
        <dbReference type="ARBA" id="ARBA00022454"/>
    </source>
</evidence>
<sequence length="207" mass="23408">MATRQSLFPAPRQSLHPSAHARQSYAPNALRQSLQVPSSDFLSSLEDCVASTEACVARLDATNKAFEPGIKDLPRIKRIFDHNVWFLVLPEPTVTKRRHEYASSLRPQIDSLVERAETLVSSESSQLLHARARLQQLESALRPALPAAPRYANTFLSSEEEKVGCKLENNLEGRKDLTMAQRRKIGMLRNKRERLERERAKLLAARA</sequence>
<keyword evidence="10" id="KW-0539">Nucleus</keyword>
<dbReference type="VEuPathDB" id="FungiDB:A1Q1_03347"/>
<evidence type="ECO:0000256" key="8">
    <source>
        <dbReference type="ARBA" id="ARBA00022838"/>
    </source>
</evidence>
<feature type="coiled-coil region" evidence="13">
    <location>
        <begin position="178"/>
        <end position="205"/>
    </location>
</feature>
<organism evidence="14 15">
    <name type="scientific">Trichosporon asahii var. asahii (strain ATCC 90039 / CBS 2479 / JCM 2466 / KCTC 7840 / NBRC 103889/ NCYC 2677 / UAMH 7654)</name>
    <name type="common">Yeast</name>
    <dbReference type="NCBI Taxonomy" id="1186058"/>
    <lineage>
        <taxon>Eukaryota</taxon>
        <taxon>Fungi</taxon>
        <taxon>Dikarya</taxon>
        <taxon>Basidiomycota</taxon>
        <taxon>Agaricomycotina</taxon>
        <taxon>Tremellomycetes</taxon>
        <taxon>Trichosporonales</taxon>
        <taxon>Trichosporonaceae</taxon>
        <taxon>Trichosporon</taxon>
    </lineage>
</organism>
<evidence type="ECO:0000313" key="15">
    <source>
        <dbReference type="Proteomes" id="UP000002748"/>
    </source>
</evidence>
<keyword evidence="11" id="KW-0137">Centromere</keyword>
<comment type="similarity">
    <text evidence="4">Belongs to the DASH complex SPC19 family.</text>
</comment>
<proteinExistence type="inferred from homology"/>
<comment type="caution">
    <text evidence="14">The sequence shown here is derived from an EMBL/GenBank/DDBJ whole genome shotgun (WGS) entry which is preliminary data.</text>
</comment>
<dbReference type="Pfam" id="PF08287">
    <property type="entry name" value="DASH_Spc19"/>
    <property type="match status" value="1"/>
</dbReference>
<dbReference type="GO" id="GO:0008608">
    <property type="term" value="P:attachment of spindle microtubules to kinetochore"/>
    <property type="evidence" value="ECO:0007669"/>
    <property type="project" value="InterPro"/>
</dbReference>
<comment type="subcellular location">
    <subcellularLocation>
        <location evidence="3">Chromosome</location>
        <location evidence="3">Centromere</location>
        <location evidence="3">Kinetochore</location>
    </subcellularLocation>
    <subcellularLocation>
        <location evidence="2">Cytoplasm</location>
        <location evidence="2">Cytoskeleton</location>
        <location evidence="2">Spindle</location>
    </subcellularLocation>
    <subcellularLocation>
        <location evidence="1">Nucleus</location>
    </subcellularLocation>
</comment>
<dbReference type="Proteomes" id="UP000002748">
    <property type="component" value="Unassembled WGS sequence"/>
</dbReference>
<dbReference type="HOGENOM" id="CLU_1327215_0_0_1"/>
<keyword evidence="7" id="KW-0963">Cytoplasm</keyword>
<dbReference type="RefSeq" id="XP_014178654.1">
    <property type="nucleotide sequence ID" value="XM_014323179.1"/>
</dbReference>
<evidence type="ECO:0000256" key="11">
    <source>
        <dbReference type="ARBA" id="ARBA00023328"/>
    </source>
</evidence>
<keyword evidence="9" id="KW-0206">Cytoskeleton</keyword>
<evidence type="ECO:0000256" key="4">
    <source>
        <dbReference type="ARBA" id="ARBA00008952"/>
    </source>
</evidence>
<dbReference type="PANTHER" id="PTHR28262:SF1">
    <property type="entry name" value="DASH COMPLEX SUBUNIT SPC19"/>
    <property type="match status" value="1"/>
</dbReference>
<evidence type="ECO:0000256" key="10">
    <source>
        <dbReference type="ARBA" id="ARBA00023242"/>
    </source>
</evidence>
<dbReference type="GeneID" id="25986860"/>
<dbReference type="GO" id="GO:0005876">
    <property type="term" value="C:spindle microtubule"/>
    <property type="evidence" value="ECO:0007669"/>
    <property type="project" value="InterPro"/>
</dbReference>
<evidence type="ECO:0000313" key="14">
    <source>
        <dbReference type="EMBL" id="EJT47772.1"/>
    </source>
</evidence>
<accession>J6EY52</accession>
<evidence type="ECO:0000256" key="12">
    <source>
        <dbReference type="ARBA" id="ARBA00032583"/>
    </source>
</evidence>
<keyword evidence="8" id="KW-0995">Kinetochore</keyword>
<dbReference type="GO" id="GO:0042729">
    <property type="term" value="C:DASH complex"/>
    <property type="evidence" value="ECO:0007669"/>
    <property type="project" value="InterPro"/>
</dbReference>
<dbReference type="AlphaFoldDB" id="J6EY52"/>
<dbReference type="PANTHER" id="PTHR28262">
    <property type="entry name" value="DASH COMPLEX SUBUNIT SPC19"/>
    <property type="match status" value="1"/>
</dbReference>
<dbReference type="OrthoDB" id="3361333at2759"/>
<keyword evidence="6" id="KW-0158">Chromosome</keyword>
<gene>
    <name evidence="14" type="ORF">A1Q1_03347</name>
</gene>
<protein>
    <recommendedName>
        <fullName evidence="5">DASH complex subunit SPC19</fullName>
    </recommendedName>
    <alternativeName>
        <fullName evidence="12">Outer kinetochore protein SPC19</fullName>
    </alternativeName>
</protein>
<dbReference type="KEGG" id="tasa:A1Q1_03347"/>